<dbReference type="SFLD" id="SFLDS00003">
    <property type="entry name" value="Haloacid_Dehalogenase"/>
    <property type="match status" value="1"/>
</dbReference>
<evidence type="ECO:0000256" key="1">
    <source>
        <dbReference type="ARBA" id="ARBA00000830"/>
    </source>
</evidence>
<evidence type="ECO:0000313" key="6">
    <source>
        <dbReference type="Proteomes" id="UP000256845"/>
    </source>
</evidence>
<evidence type="ECO:0000256" key="2">
    <source>
        <dbReference type="ARBA" id="ARBA00004818"/>
    </source>
</evidence>
<name>A0A3D9HK24_9PROT</name>
<dbReference type="InterPro" id="IPR006439">
    <property type="entry name" value="HAD-SF_hydro_IA"/>
</dbReference>
<organism evidence="5 6">
    <name type="scientific">Aestuariispira insulae</name>
    <dbReference type="NCBI Taxonomy" id="1461337"/>
    <lineage>
        <taxon>Bacteria</taxon>
        <taxon>Pseudomonadati</taxon>
        <taxon>Pseudomonadota</taxon>
        <taxon>Alphaproteobacteria</taxon>
        <taxon>Rhodospirillales</taxon>
        <taxon>Kiloniellaceae</taxon>
        <taxon>Aestuariispira</taxon>
    </lineage>
</organism>
<keyword evidence="6" id="KW-1185">Reference proteome</keyword>
<dbReference type="Gene3D" id="1.10.150.240">
    <property type="entry name" value="Putative phosphatase, domain 2"/>
    <property type="match status" value="1"/>
</dbReference>
<dbReference type="Proteomes" id="UP000256845">
    <property type="component" value="Unassembled WGS sequence"/>
</dbReference>
<accession>A0A3D9HK24</accession>
<dbReference type="EC" id="3.1.3.18" evidence="4"/>
<evidence type="ECO:0000313" key="5">
    <source>
        <dbReference type="EMBL" id="RED49814.1"/>
    </source>
</evidence>
<dbReference type="EMBL" id="QRDW01000005">
    <property type="protein sequence ID" value="RED49814.1"/>
    <property type="molecule type" value="Genomic_DNA"/>
</dbReference>
<dbReference type="OrthoDB" id="9797743at2"/>
<dbReference type="PANTHER" id="PTHR43434">
    <property type="entry name" value="PHOSPHOGLYCOLATE PHOSPHATASE"/>
    <property type="match status" value="1"/>
</dbReference>
<dbReference type="GO" id="GO:0008967">
    <property type="term" value="F:phosphoglycolate phosphatase activity"/>
    <property type="evidence" value="ECO:0007669"/>
    <property type="project" value="UniProtKB-EC"/>
</dbReference>
<dbReference type="PANTHER" id="PTHR43434:SF1">
    <property type="entry name" value="PHOSPHOGLYCOLATE PHOSPHATASE"/>
    <property type="match status" value="1"/>
</dbReference>
<dbReference type="InterPro" id="IPR050155">
    <property type="entry name" value="HAD-like_hydrolase_sf"/>
</dbReference>
<dbReference type="NCBIfam" id="TIGR01549">
    <property type="entry name" value="HAD-SF-IA-v1"/>
    <property type="match status" value="1"/>
</dbReference>
<dbReference type="GO" id="GO:0006281">
    <property type="term" value="P:DNA repair"/>
    <property type="evidence" value="ECO:0007669"/>
    <property type="project" value="TreeGrafter"/>
</dbReference>
<dbReference type="Pfam" id="PF00702">
    <property type="entry name" value="Hydrolase"/>
    <property type="match status" value="1"/>
</dbReference>
<dbReference type="InterPro" id="IPR023214">
    <property type="entry name" value="HAD_sf"/>
</dbReference>
<evidence type="ECO:0000256" key="4">
    <source>
        <dbReference type="ARBA" id="ARBA00013078"/>
    </source>
</evidence>
<gene>
    <name evidence="5" type="ORF">DFP90_105186</name>
</gene>
<comment type="caution">
    <text evidence="5">The sequence shown here is derived from an EMBL/GenBank/DDBJ whole genome shotgun (WGS) entry which is preliminary data.</text>
</comment>
<dbReference type="SUPFAM" id="SSF56784">
    <property type="entry name" value="HAD-like"/>
    <property type="match status" value="1"/>
</dbReference>
<comment type="pathway">
    <text evidence="2">Organic acid metabolism; glycolate biosynthesis; glycolate from 2-phosphoglycolate: step 1/1.</text>
</comment>
<comment type="catalytic activity">
    <reaction evidence="1">
        <text>2-phosphoglycolate + H2O = glycolate + phosphate</text>
        <dbReference type="Rhea" id="RHEA:14369"/>
        <dbReference type="ChEBI" id="CHEBI:15377"/>
        <dbReference type="ChEBI" id="CHEBI:29805"/>
        <dbReference type="ChEBI" id="CHEBI:43474"/>
        <dbReference type="ChEBI" id="CHEBI:58033"/>
        <dbReference type="EC" id="3.1.3.18"/>
    </reaction>
</comment>
<evidence type="ECO:0000256" key="3">
    <source>
        <dbReference type="ARBA" id="ARBA00006171"/>
    </source>
</evidence>
<dbReference type="AlphaFoldDB" id="A0A3D9HK24"/>
<proteinExistence type="inferred from homology"/>
<dbReference type="RefSeq" id="WP_115937061.1">
    <property type="nucleotide sequence ID" value="NZ_QRDW01000005.1"/>
</dbReference>
<dbReference type="InterPro" id="IPR023198">
    <property type="entry name" value="PGP-like_dom2"/>
</dbReference>
<dbReference type="SFLD" id="SFLDG01129">
    <property type="entry name" value="C1.5:_HAD__Beta-PGM__Phosphata"/>
    <property type="match status" value="1"/>
</dbReference>
<dbReference type="Gene3D" id="3.40.50.1000">
    <property type="entry name" value="HAD superfamily/HAD-like"/>
    <property type="match status" value="1"/>
</dbReference>
<protein>
    <recommendedName>
        <fullName evidence="4">phosphoglycolate phosphatase</fullName>
        <ecNumber evidence="4">3.1.3.18</ecNumber>
    </recommendedName>
</protein>
<comment type="similarity">
    <text evidence="3">Belongs to the HAD-like hydrolase superfamily. CbbY/CbbZ/Gph/YieH family.</text>
</comment>
<reference evidence="5 6" key="1">
    <citation type="submission" date="2018-07" db="EMBL/GenBank/DDBJ databases">
        <title>Genomic Encyclopedia of Type Strains, Phase III (KMG-III): the genomes of soil and plant-associated and newly described type strains.</title>
        <authorList>
            <person name="Whitman W."/>
        </authorList>
    </citation>
    <scope>NUCLEOTIDE SEQUENCE [LARGE SCALE GENOMIC DNA]</scope>
    <source>
        <strain evidence="5 6">CECT 8488</strain>
    </source>
</reference>
<dbReference type="InterPro" id="IPR036412">
    <property type="entry name" value="HAD-like_sf"/>
</dbReference>
<sequence>MTIKAILFDKDGTLVDFHKTWMPPCWMAARFFADGDEALARHLLEVGGYDFATERMGSGSVLAAGNNEEIVDLWLEQAAEKKPNRAALLAEVERIFVEECVKHAEPVTDLAVLIDRLHAMDVRVGVATMDSERGAHVSLESFGVRDRFDFVVGYDSGHGSKPGPGMVLGFAKHMDLDPSEIMVVGDNLHDIDMGRSAGAGMVVGVLTGTSLVEDLAPHADHVLASIADLPQLLN</sequence>